<organism evidence="10">
    <name type="scientific">uncultured Acetothermia bacterium</name>
    <dbReference type="NCBI Taxonomy" id="236499"/>
    <lineage>
        <taxon>Bacteria</taxon>
        <taxon>Candidatus Bipolaricaulota</taxon>
        <taxon>environmental samples</taxon>
    </lineage>
</organism>
<evidence type="ECO:0000256" key="5">
    <source>
        <dbReference type="ARBA" id="ARBA00022692"/>
    </source>
</evidence>
<feature type="transmembrane region" description="Helical" evidence="8">
    <location>
        <begin position="79"/>
        <end position="99"/>
    </location>
</feature>
<feature type="transmembrane region" description="Helical" evidence="8">
    <location>
        <begin position="181"/>
        <end position="202"/>
    </location>
</feature>
<feature type="transmembrane region" description="Helical" evidence="8">
    <location>
        <begin position="105"/>
        <end position="125"/>
    </location>
</feature>
<feature type="transmembrane region" description="Helical" evidence="8">
    <location>
        <begin position="295"/>
        <end position="315"/>
    </location>
</feature>
<evidence type="ECO:0000256" key="1">
    <source>
        <dbReference type="ARBA" id="ARBA00004651"/>
    </source>
</evidence>
<feature type="transmembrane region" description="Helical" evidence="8">
    <location>
        <begin position="228"/>
        <end position="257"/>
    </location>
</feature>
<dbReference type="EMBL" id="AP011731">
    <property type="protein sequence ID" value="BAL55868.1"/>
    <property type="molecule type" value="Genomic_DNA"/>
</dbReference>
<evidence type="ECO:0000313" key="9">
    <source>
        <dbReference type="EMBL" id="BAL55798.1"/>
    </source>
</evidence>
<dbReference type="InterPro" id="IPR000522">
    <property type="entry name" value="ABC_transptr_permease_BtuC"/>
</dbReference>
<name>H5SI82_9BACT</name>
<proteinExistence type="inferred from homology"/>
<evidence type="ECO:0000256" key="8">
    <source>
        <dbReference type="SAM" id="Phobius"/>
    </source>
</evidence>
<sequence length="325" mass="33674">MKGLVALSSLSLLLVGAVALGIAIGAVSLSPFDADPTNRYILTQIRLPRVLLAALVGGALALCGAVMQGLFRNPLADPYLLGIAGGATAGAALAITLHLDSLWGAVPLGAFLGAVVTVIIVYRLAQTRWAQLDNYALILSGVALAALFSAVTSFLLFYGGAAHDARRLIFWILGGLGGAQWLYVVGLLGTLFVAGAVLLLFARDLNALSLGEEMAAHLGIEPRHLRKILLFAVTLLTAVAVAVSGTIGFVGLIVPHILRLLVGPDHRLLLPASALGGAVLLTLCDALARTVLAPAELPIGIITALLGAPFFLYLLRRRAQLGALL</sequence>
<feature type="transmembrane region" description="Helical" evidence="8">
    <location>
        <begin position="137"/>
        <end position="161"/>
    </location>
</feature>
<gene>
    <name evidence="9" type="ORF">HGMM_F31E01C34</name>
    <name evidence="10" type="ORF">HGMM_F32F05C26</name>
    <name evidence="11" type="ORF">HGMM_F47C08C32</name>
</gene>
<keyword evidence="3" id="KW-0813">Transport</keyword>
<keyword evidence="4" id="KW-1003">Cell membrane</keyword>
<reference evidence="10" key="1">
    <citation type="journal article" date="2005" name="Environ. Microbiol.">
        <title>Genetic and functional properties of uncultivated thermophilic crenarchaeotes from a subsurface gold mine as revealed by analysis of genome fragments.</title>
        <authorList>
            <person name="Nunoura T."/>
            <person name="Hirayama H."/>
            <person name="Takami H."/>
            <person name="Oida H."/>
            <person name="Nishi S."/>
            <person name="Shimamura S."/>
            <person name="Suzuki Y."/>
            <person name="Inagaki F."/>
            <person name="Takai K."/>
            <person name="Nealson K.H."/>
            <person name="Horikoshi K."/>
        </authorList>
    </citation>
    <scope>NUCLEOTIDE SEQUENCE</scope>
</reference>
<evidence type="ECO:0000256" key="4">
    <source>
        <dbReference type="ARBA" id="ARBA00022475"/>
    </source>
</evidence>
<dbReference type="GO" id="GO:0005886">
    <property type="term" value="C:plasma membrane"/>
    <property type="evidence" value="ECO:0007669"/>
    <property type="project" value="UniProtKB-SubCell"/>
</dbReference>
<dbReference type="PANTHER" id="PTHR30472">
    <property type="entry name" value="FERRIC ENTEROBACTIN TRANSPORT SYSTEM PERMEASE PROTEIN"/>
    <property type="match status" value="1"/>
</dbReference>
<keyword evidence="5 8" id="KW-0812">Transmembrane</keyword>
<dbReference type="FunFam" id="1.10.3470.10:FF:000001">
    <property type="entry name" value="Vitamin B12 ABC transporter permease BtuC"/>
    <property type="match status" value="1"/>
</dbReference>
<accession>H5SI82</accession>
<dbReference type="InterPro" id="IPR037294">
    <property type="entry name" value="ABC_BtuC-like"/>
</dbReference>
<evidence type="ECO:0000256" key="2">
    <source>
        <dbReference type="ARBA" id="ARBA00007935"/>
    </source>
</evidence>
<evidence type="ECO:0000313" key="11">
    <source>
        <dbReference type="EMBL" id="BAL57111.1"/>
    </source>
</evidence>
<evidence type="ECO:0000256" key="6">
    <source>
        <dbReference type="ARBA" id="ARBA00022989"/>
    </source>
</evidence>
<comment type="similarity">
    <text evidence="2">Belongs to the binding-protein-dependent transport system permease family. FecCD subfamily.</text>
</comment>
<keyword evidence="6 8" id="KW-1133">Transmembrane helix</keyword>
<dbReference type="GO" id="GO:0033214">
    <property type="term" value="P:siderophore-iron import into cell"/>
    <property type="evidence" value="ECO:0007669"/>
    <property type="project" value="TreeGrafter"/>
</dbReference>
<feature type="transmembrane region" description="Helical" evidence="8">
    <location>
        <begin position="47"/>
        <end position="67"/>
    </location>
</feature>
<dbReference type="GO" id="GO:0022857">
    <property type="term" value="F:transmembrane transporter activity"/>
    <property type="evidence" value="ECO:0007669"/>
    <property type="project" value="InterPro"/>
</dbReference>
<dbReference type="Pfam" id="PF01032">
    <property type="entry name" value="FecCD"/>
    <property type="match status" value="1"/>
</dbReference>
<comment type="subcellular location">
    <subcellularLocation>
        <location evidence="1">Cell membrane</location>
        <topology evidence="1">Multi-pass membrane protein</topology>
    </subcellularLocation>
</comment>
<dbReference type="Gene3D" id="1.10.3470.10">
    <property type="entry name" value="ABC transporter involved in vitamin B12 uptake, BtuC"/>
    <property type="match status" value="1"/>
</dbReference>
<evidence type="ECO:0000313" key="10">
    <source>
        <dbReference type="EMBL" id="BAL55868.1"/>
    </source>
</evidence>
<dbReference type="CDD" id="cd06550">
    <property type="entry name" value="TM_ABC_iron-siderophores_like"/>
    <property type="match status" value="1"/>
</dbReference>
<evidence type="ECO:0000256" key="7">
    <source>
        <dbReference type="ARBA" id="ARBA00023136"/>
    </source>
</evidence>
<evidence type="ECO:0000256" key="3">
    <source>
        <dbReference type="ARBA" id="ARBA00022448"/>
    </source>
</evidence>
<dbReference type="SUPFAM" id="SSF81345">
    <property type="entry name" value="ABC transporter involved in vitamin B12 uptake, BtuC"/>
    <property type="match status" value="1"/>
</dbReference>
<dbReference type="EMBL" id="AP011729">
    <property type="protein sequence ID" value="BAL55798.1"/>
    <property type="molecule type" value="Genomic_DNA"/>
</dbReference>
<protein>
    <submittedName>
        <fullName evidence="10">Iron complex transport system permease protein</fullName>
    </submittedName>
</protein>
<dbReference type="EMBL" id="AP011766">
    <property type="protein sequence ID" value="BAL57111.1"/>
    <property type="molecule type" value="Genomic_DNA"/>
</dbReference>
<reference evidence="10" key="2">
    <citation type="journal article" date="2012" name="PLoS ONE">
        <title>A Deeply Branching Thermophilic Bacterium with an Ancient Acetyl-CoA Pathway Dominates a Subsurface Ecosystem.</title>
        <authorList>
            <person name="Takami H."/>
            <person name="Noguchi H."/>
            <person name="Takaki Y."/>
            <person name="Uchiyama I."/>
            <person name="Toyoda A."/>
            <person name="Nishi S."/>
            <person name="Chee G.-J."/>
            <person name="Arai W."/>
            <person name="Nunoura T."/>
            <person name="Itoh T."/>
            <person name="Hattori M."/>
            <person name="Takai K."/>
        </authorList>
    </citation>
    <scope>NUCLEOTIDE SEQUENCE</scope>
</reference>
<dbReference type="AlphaFoldDB" id="H5SI82"/>
<keyword evidence="7 8" id="KW-0472">Membrane</keyword>
<dbReference type="PANTHER" id="PTHR30472:SF25">
    <property type="entry name" value="ABC TRANSPORTER PERMEASE PROTEIN MJ0876-RELATED"/>
    <property type="match status" value="1"/>
</dbReference>